<organism evidence="3 4">
    <name type="scientific">Coffea arabica</name>
    <name type="common">Arabian coffee</name>
    <dbReference type="NCBI Taxonomy" id="13443"/>
    <lineage>
        <taxon>Eukaryota</taxon>
        <taxon>Viridiplantae</taxon>
        <taxon>Streptophyta</taxon>
        <taxon>Embryophyta</taxon>
        <taxon>Tracheophyta</taxon>
        <taxon>Spermatophyta</taxon>
        <taxon>Magnoliopsida</taxon>
        <taxon>eudicotyledons</taxon>
        <taxon>Gunneridae</taxon>
        <taxon>Pentapetalae</taxon>
        <taxon>asterids</taxon>
        <taxon>lamiids</taxon>
        <taxon>Gentianales</taxon>
        <taxon>Rubiaceae</taxon>
        <taxon>Ixoroideae</taxon>
        <taxon>Gardenieae complex</taxon>
        <taxon>Bertiereae - Coffeeae clade</taxon>
        <taxon>Coffeeae</taxon>
        <taxon>Coffea</taxon>
    </lineage>
</organism>
<feature type="region of interest" description="Disordered" evidence="2">
    <location>
        <begin position="340"/>
        <end position="402"/>
    </location>
</feature>
<comment type="similarity">
    <text evidence="1">Belongs to the IST1 family.</text>
</comment>
<dbReference type="PANTHER" id="PTHR12161:SF14">
    <property type="entry name" value="REGULATOR OF VPS4 ACTIVITY IN THE MVB PATHWAY PROTEIN"/>
    <property type="match status" value="1"/>
</dbReference>
<evidence type="ECO:0000256" key="2">
    <source>
        <dbReference type="SAM" id="MobiDB-lite"/>
    </source>
</evidence>
<feature type="compositionally biased region" description="Polar residues" evidence="2">
    <location>
        <begin position="731"/>
        <end position="747"/>
    </location>
</feature>
<feature type="compositionally biased region" description="Basic and acidic residues" evidence="2">
    <location>
        <begin position="356"/>
        <end position="369"/>
    </location>
</feature>
<feature type="compositionally biased region" description="Basic and acidic residues" evidence="2">
    <location>
        <begin position="600"/>
        <end position="612"/>
    </location>
</feature>
<feature type="compositionally biased region" description="Polar residues" evidence="2">
    <location>
        <begin position="701"/>
        <end position="713"/>
    </location>
</feature>
<feature type="compositionally biased region" description="Basic and acidic residues" evidence="2">
    <location>
        <begin position="509"/>
        <end position="518"/>
    </location>
</feature>
<keyword evidence="3" id="KW-1185">Reference proteome</keyword>
<evidence type="ECO:0000313" key="3">
    <source>
        <dbReference type="Proteomes" id="UP001652660"/>
    </source>
</evidence>
<evidence type="ECO:0008006" key="5">
    <source>
        <dbReference type="Google" id="ProtNLM"/>
    </source>
</evidence>
<dbReference type="InterPro" id="IPR005061">
    <property type="entry name" value="Ist1"/>
</dbReference>
<feature type="compositionally biased region" description="Basic and acidic residues" evidence="2">
    <location>
        <begin position="628"/>
        <end position="641"/>
    </location>
</feature>
<evidence type="ECO:0000256" key="1">
    <source>
        <dbReference type="ARBA" id="ARBA00005536"/>
    </source>
</evidence>
<evidence type="ECO:0000313" key="4">
    <source>
        <dbReference type="RefSeq" id="XP_027069899.2"/>
    </source>
</evidence>
<dbReference type="OrthoDB" id="29853at2759"/>
<reference evidence="4" key="2">
    <citation type="submission" date="2025-08" db="UniProtKB">
        <authorList>
            <consortium name="RefSeq"/>
        </authorList>
    </citation>
    <scope>IDENTIFICATION</scope>
    <source>
        <tissue evidence="4">Leaves</tissue>
    </source>
</reference>
<dbReference type="Gene3D" id="1.20.1260.60">
    <property type="entry name" value="Vacuolar protein sorting-associated protein Ist1"/>
    <property type="match status" value="1"/>
</dbReference>
<sequence length="788" mass="88399">MLDGLLNRGFSSKCKSLLKATRMRIEVVRKRAEAKQRFLKEDLAKLLANGLDINAYGRTEEFLAGLNLLSCYDFIEYTCEYILKQLLSMQKQRECPEECREPVASLMFAAARFSDLPELRDLRNLFQERYGSTLECFVNQKFVEILSSKPPAMEKRLQLLKDIASEFSINWNSGGFEQRMADPPTLVQAKPNKHGNFSVAAEELNLLNGNGNVAKSDGHDVSLKETRDHTNGGQKMQSAGEGKHSRREDGSTNVAKYDVSPEETCGLSNDGQRMHNRRGTKESERGDGRGVVAKYDRYDVLPEKTRALSHGSHRIHKYREDTDSRREGVAVAVAVATSDGYDVSPKDPRGLINDGHGMRNGREDKDSRGEQLNLHFRGRLGSGTDRHISPTKKGESTPRQVKNDLLFERRQEVMVDKHELSWKKDETLFKAVKAGPSSRRKGLDDFSGGYSGQDDGSTSMHDGESSDAPSHGKSEMPSSCGGFPGRNEDMSVAHEQVREKNMANSKRKVQQEDVDSSKSYRTALLPPPYIKSKSNLIPPYVKPKDHKNRPSRKSELAGPCSDGHSTEPSENGSNRIQMGPYNPGHEGQNIGPGRVRSQRHREDQYYQDDKIALPKPRSIRRKQHKSSSNHDDMAHVEDAVAVKRSSSSRRRDSSRKGLQILFDDEHSQKDEEERMIDKLLLHYSKKPSTYGGGNMRKGSQAHPSHQISNGSGESSHDRMRDGHDSNADVIPTTTRSISLPRQETTQSEAKKVFTRAKSFHPDGQARHVHPKLPDYDDLAARFAALKGR</sequence>
<accession>A0A6P6SV26</accession>
<feature type="compositionally biased region" description="Basic and acidic residues" evidence="2">
    <location>
        <begin position="384"/>
        <end position="402"/>
    </location>
</feature>
<feature type="region of interest" description="Disordered" evidence="2">
    <location>
        <begin position="687"/>
        <end position="750"/>
    </location>
</feature>
<name>A0A6P6SV26_COFAR</name>
<feature type="compositionally biased region" description="Basic residues" evidence="2">
    <location>
        <begin position="617"/>
        <end position="627"/>
    </location>
</feature>
<feature type="region of interest" description="Disordered" evidence="2">
    <location>
        <begin position="434"/>
        <end position="654"/>
    </location>
</feature>
<feature type="compositionally biased region" description="Basic and acidic residues" evidence="2">
    <location>
        <begin position="714"/>
        <end position="726"/>
    </location>
</feature>
<feature type="compositionally biased region" description="Basic and acidic residues" evidence="2">
    <location>
        <begin position="486"/>
        <end position="501"/>
    </location>
</feature>
<dbReference type="Proteomes" id="UP001652660">
    <property type="component" value="Chromosome 6e"/>
</dbReference>
<protein>
    <recommendedName>
        <fullName evidence="5">IST1-like protein</fullName>
    </recommendedName>
</protein>
<feature type="region of interest" description="Disordered" evidence="2">
    <location>
        <begin position="212"/>
        <end position="287"/>
    </location>
</feature>
<feature type="compositionally biased region" description="Polar residues" evidence="2">
    <location>
        <begin position="566"/>
        <end position="576"/>
    </location>
</feature>
<gene>
    <name evidence="4" type="primary">LOC113695122</name>
</gene>
<dbReference type="PANTHER" id="PTHR12161">
    <property type="entry name" value="IST1 FAMILY MEMBER"/>
    <property type="match status" value="1"/>
</dbReference>
<feature type="compositionally biased region" description="Basic and acidic residues" evidence="2">
    <location>
        <begin position="216"/>
        <end position="230"/>
    </location>
</feature>
<dbReference type="InterPro" id="IPR042277">
    <property type="entry name" value="IST1-like"/>
</dbReference>
<dbReference type="RefSeq" id="XP_027069899.2">
    <property type="nucleotide sequence ID" value="XM_027214098.2"/>
</dbReference>
<dbReference type="Pfam" id="PF03398">
    <property type="entry name" value="Ist1"/>
    <property type="match status" value="1"/>
</dbReference>
<feature type="compositionally biased region" description="Basic and acidic residues" evidence="2">
    <location>
        <begin position="241"/>
        <end position="250"/>
    </location>
</feature>
<proteinExistence type="inferred from homology"/>
<reference evidence="3" key="1">
    <citation type="journal article" date="2025" name="Foods">
        <title>Unveiling the Microbial Signatures of Arabica Coffee Cherries: Insights into Ripeness Specific Diversity, Functional Traits, and Implications for Quality and Safety.</title>
        <authorList>
            <consortium name="RefSeq"/>
            <person name="Tenea G.N."/>
            <person name="Cifuentes V."/>
            <person name="Reyes P."/>
            <person name="Cevallos-Vallejos M."/>
        </authorList>
    </citation>
    <scope>NUCLEOTIDE SEQUENCE [LARGE SCALE GENOMIC DNA]</scope>
</reference>
<dbReference type="GeneID" id="113695122"/>